<comment type="similarity">
    <text evidence="2 10">Belongs to the purine nucleoside phosphorylase YfiH/LACC1 family.</text>
</comment>
<evidence type="ECO:0000256" key="6">
    <source>
        <dbReference type="ARBA" id="ARBA00022833"/>
    </source>
</evidence>
<evidence type="ECO:0000256" key="10">
    <source>
        <dbReference type="RuleBase" id="RU361274"/>
    </source>
</evidence>
<evidence type="ECO:0000256" key="1">
    <source>
        <dbReference type="ARBA" id="ARBA00000553"/>
    </source>
</evidence>
<keyword evidence="4" id="KW-0479">Metal-binding</keyword>
<dbReference type="Proteomes" id="UP001418637">
    <property type="component" value="Unassembled WGS sequence"/>
</dbReference>
<keyword evidence="3" id="KW-0808">Transferase</keyword>
<dbReference type="PANTHER" id="PTHR30616:SF2">
    <property type="entry name" value="PURINE NUCLEOSIDE PHOSPHORYLASE LACC1"/>
    <property type="match status" value="1"/>
</dbReference>
<dbReference type="Gene3D" id="3.60.140.10">
    <property type="entry name" value="CNF1/YfiH-like putative cysteine hydrolases"/>
    <property type="match status" value="1"/>
</dbReference>
<comment type="catalytic activity">
    <reaction evidence="7">
        <text>adenosine + H2O + H(+) = inosine + NH4(+)</text>
        <dbReference type="Rhea" id="RHEA:24408"/>
        <dbReference type="ChEBI" id="CHEBI:15377"/>
        <dbReference type="ChEBI" id="CHEBI:15378"/>
        <dbReference type="ChEBI" id="CHEBI:16335"/>
        <dbReference type="ChEBI" id="CHEBI:17596"/>
        <dbReference type="ChEBI" id="CHEBI:28938"/>
        <dbReference type="EC" id="3.5.4.4"/>
    </reaction>
    <physiologicalReaction direction="left-to-right" evidence="7">
        <dbReference type="Rhea" id="RHEA:24409"/>
    </physiologicalReaction>
</comment>
<comment type="catalytic activity">
    <reaction evidence="9">
        <text>S-methyl-5'-thioadenosine + phosphate = 5-(methylsulfanyl)-alpha-D-ribose 1-phosphate + adenine</text>
        <dbReference type="Rhea" id="RHEA:11852"/>
        <dbReference type="ChEBI" id="CHEBI:16708"/>
        <dbReference type="ChEBI" id="CHEBI:17509"/>
        <dbReference type="ChEBI" id="CHEBI:43474"/>
        <dbReference type="ChEBI" id="CHEBI:58533"/>
        <dbReference type="EC" id="2.4.2.28"/>
    </reaction>
    <physiologicalReaction direction="left-to-right" evidence="9">
        <dbReference type="Rhea" id="RHEA:11853"/>
    </physiologicalReaction>
</comment>
<dbReference type="InterPro" id="IPR038371">
    <property type="entry name" value="Cu_polyphenol_OxRdtase_sf"/>
</dbReference>
<evidence type="ECO:0000313" key="12">
    <source>
        <dbReference type="Proteomes" id="UP001418637"/>
    </source>
</evidence>
<accession>A0ABV0BN58</accession>
<evidence type="ECO:0000256" key="4">
    <source>
        <dbReference type="ARBA" id="ARBA00022723"/>
    </source>
</evidence>
<evidence type="ECO:0000256" key="2">
    <source>
        <dbReference type="ARBA" id="ARBA00007353"/>
    </source>
</evidence>
<comment type="catalytic activity">
    <reaction evidence="8">
        <text>adenosine + phosphate = alpha-D-ribose 1-phosphate + adenine</text>
        <dbReference type="Rhea" id="RHEA:27642"/>
        <dbReference type="ChEBI" id="CHEBI:16335"/>
        <dbReference type="ChEBI" id="CHEBI:16708"/>
        <dbReference type="ChEBI" id="CHEBI:43474"/>
        <dbReference type="ChEBI" id="CHEBI:57720"/>
        <dbReference type="EC" id="2.4.2.1"/>
    </reaction>
    <physiologicalReaction direction="left-to-right" evidence="8">
        <dbReference type="Rhea" id="RHEA:27643"/>
    </physiologicalReaction>
</comment>
<dbReference type="SUPFAM" id="SSF64438">
    <property type="entry name" value="CNF1/YfiH-like putative cysteine hydrolases"/>
    <property type="match status" value="1"/>
</dbReference>
<dbReference type="RefSeq" id="WP_346337290.1">
    <property type="nucleotide sequence ID" value="NZ_JBBYXI010000003.1"/>
</dbReference>
<keyword evidence="12" id="KW-1185">Reference proteome</keyword>
<evidence type="ECO:0000313" key="11">
    <source>
        <dbReference type="EMBL" id="MEN3931252.1"/>
    </source>
</evidence>
<sequence>MLIEAPELSGLKSVRHAFFTREGGVSSGIYTSLNGGLGSSDTPDNVQENRRRMAECLGVTEPNLVSLYQIHSDKVVVAETPWGAPRPQADAMVTKVPGIALGISTADCGPVLFVDPHHGVIGAAHAGWKGAIGGILEATIAEMEKLGAERRTITAVLGPCISQKNYEVGSEFRDRFIEKTAENSRYFNRSSKDGYFLFDLKGYIAGRMVVAEIGNFHDLGLCTYADEQRFFSFRRATHRQEPDYGRQISAICLTDASVSK</sequence>
<evidence type="ECO:0000256" key="8">
    <source>
        <dbReference type="ARBA" id="ARBA00048968"/>
    </source>
</evidence>
<dbReference type="Pfam" id="PF02578">
    <property type="entry name" value="Cu-oxidase_4"/>
    <property type="match status" value="1"/>
</dbReference>
<protein>
    <recommendedName>
        <fullName evidence="10">Purine nucleoside phosphorylase</fullName>
    </recommendedName>
</protein>
<keyword evidence="6" id="KW-0862">Zinc</keyword>
<dbReference type="PANTHER" id="PTHR30616">
    <property type="entry name" value="UNCHARACTERIZED PROTEIN YFIH"/>
    <property type="match status" value="1"/>
</dbReference>
<dbReference type="EMBL" id="JBBYXI010000003">
    <property type="protein sequence ID" value="MEN3931252.1"/>
    <property type="molecule type" value="Genomic_DNA"/>
</dbReference>
<dbReference type="InterPro" id="IPR003730">
    <property type="entry name" value="Cu_polyphenol_OxRdtase"/>
</dbReference>
<evidence type="ECO:0000256" key="5">
    <source>
        <dbReference type="ARBA" id="ARBA00022801"/>
    </source>
</evidence>
<organism evidence="11 12">
    <name type="scientific">Hohaiivirga grylli</name>
    <dbReference type="NCBI Taxonomy" id="3133970"/>
    <lineage>
        <taxon>Bacteria</taxon>
        <taxon>Pseudomonadati</taxon>
        <taxon>Pseudomonadota</taxon>
        <taxon>Alphaproteobacteria</taxon>
        <taxon>Hyphomicrobiales</taxon>
        <taxon>Methylobacteriaceae</taxon>
        <taxon>Hohaiivirga</taxon>
    </lineage>
</organism>
<dbReference type="NCBIfam" id="TIGR00726">
    <property type="entry name" value="peptidoglycan editing factor PgeF"/>
    <property type="match status" value="1"/>
</dbReference>
<dbReference type="CDD" id="cd16833">
    <property type="entry name" value="YfiH"/>
    <property type="match status" value="1"/>
</dbReference>
<evidence type="ECO:0000256" key="3">
    <source>
        <dbReference type="ARBA" id="ARBA00022679"/>
    </source>
</evidence>
<comment type="caution">
    <text evidence="11">The sequence shown here is derived from an EMBL/GenBank/DDBJ whole genome shotgun (WGS) entry which is preliminary data.</text>
</comment>
<gene>
    <name evidence="11" type="primary">pgeF</name>
    <name evidence="11" type="ORF">WJT86_09300</name>
</gene>
<proteinExistence type="inferred from homology"/>
<dbReference type="InterPro" id="IPR011324">
    <property type="entry name" value="Cytotoxic_necrot_fac-like_cat"/>
</dbReference>
<comment type="catalytic activity">
    <reaction evidence="1">
        <text>inosine + phosphate = alpha-D-ribose 1-phosphate + hypoxanthine</text>
        <dbReference type="Rhea" id="RHEA:27646"/>
        <dbReference type="ChEBI" id="CHEBI:17368"/>
        <dbReference type="ChEBI" id="CHEBI:17596"/>
        <dbReference type="ChEBI" id="CHEBI:43474"/>
        <dbReference type="ChEBI" id="CHEBI:57720"/>
        <dbReference type="EC" id="2.4.2.1"/>
    </reaction>
    <physiologicalReaction direction="left-to-right" evidence="1">
        <dbReference type="Rhea" id="RHEA:27647"/>
    </physiologicalReaction>
</comment>
<name>A0ABV0BN58_9HYPH</name>
<evidence type="ECO:0000256" key="7">
    <source>
        <dbReference type="ARBA" id="ARBA00047989"/>
    </source>
</evidence>
<evidence type="ECO:0000256" key="9">
    <source>
        <dbReference type="ARBA" id="ARBA00049893"/>
    </source>
</evidence>
<reference evidence="11 12" key="1">
    <citation type="submission" date="2024-04" db="EMBL/GenBank/DDBJ databases">
        <title>A novel species isolated from cricket.</title>
        <authorList>
            <person name="Wang H.-C."/>
        </authorList>
    </citation>
    <scope>NUCLEOTIDE SEQUENCE [LARGE SCALE GENOMIC DNA]</scope>
    <source>
        <strain evidence="11 12">WL0021</strain>
    </source>
</reference>
<keyword evidence="5" id="KW-0378">Hydrolase</keyword>